<reference evidence="1" key="2">
    <citation type="submission" date="2020-11" db="EMBL/GenBank/DDBJ databases">
        <authorList>
            <person name="McCartney M.A."/>
            <person name="Auch B."/>
            <person name="Kono T."/>
            <person name="Mallez S."/>
            <person name="Becker A."/>
            <person name="Gohl D.M."/>
            <person name="Silverstein K.A.T."/>
            <person name="Koren S."/>
            <person name="Bechman K.B."/>
            <person name="Herman A."/>
            <person name="Abrahante J.E."/>
            <person name="Garbe J."/>
        </authorList>
    </citation>
    <scope>NUCLEOTIDE SEQUENCE</scope>
    <source>
        <strain evidence="1">Duluth1</strain>
        <tissue evidence="1">Whole animal</tissue>
    </source>
</reference>
<sequence length="63" mass="6336">MLAFNPFGLAAGSGSVSGSGCTGPFCTMTGSSGTASSGNLDARNRIGQDPNLMLLFSILQLTH</sequence>
<gene>
    <name evidence="1" type="ORF">DPMN_005832</name>
</gene>
<name>A0A9D4MTG9_DREPO</name>
<reference evidence="1" key="1">
    <citation type="journal article" date="2019" name="bioRxiv">
        <title>The Genome of the Zebra Mussel, Dreissena polymorpha: A Resource for Invasive Species Research.</title>
        <authorList>
            <person name="McCartney M.A."/>
            <person name="Auch B."/>
            <person name="Kono T."/>
            <person name="Mallez S."/>
            <person name="Zhang Y."/>
            <person name="Obille A."/>
            <person name="Becker A."/>
            <person name="Abrahante J.E."/>
            <person name="Garbe J."/>
            <person name="Badalamenti J.P."/>
            <person name="Herman A."/>
            <person name="Mangelson H."/>
            <person name="Liachko I."/>
            <person name="Sullivan S."/>
            <person name="Sone E.D."/>
            <person name="Koren S."/>
            <person name="Silverstein K.A.T."/>
            <person name="Beckman K.B."/>
            <person name="Gohl D.M."/>
        </authorList>
    </citation>
    <scope>NUCLEOTIDE SEQUENCE</scope>
    <source>
        <strain evidence="1">Duluth1</strain>
        <tissue evidence="1">Whole animal</tissue>
    </source>
</reference>
<proteinExistence type="predicted"/>
<organism evidence="1 2">
    <name type="scientific">Dreissena polymorpha</name>
    <name type="common">Zebra mussel</name>
    <name type="synonym">Mytilus polymorpha</name>
    <dbReference type="NCBI Taxonomy" id="45954"/>
    <lineage>
        <taxon>Eukaryota</taxon>
        <taxon>Metazoa</taxon>
        <taxon>Spiralia</taxon>
        <taxon>Lophotrochozoa</taxon>
        <taxon>Mollusca</taxon>
        <taxon>Bivalvia</taxon>
        <taxon>Autobranchia</taxon>
        <taxon>Heteroconchia</taxon>
        <taxon>Euheterodonta</taxon>
        <taxon>Imparidentia</taxon>
        <taxon>Neoheterodontei</taxon>
        <taxon>Myida</taxon>
        <taxon>Dreissenoidea</taxon>
        <taxon>Dreissenidae</taxon>
        <taxon>Dreissena</taxon>
    </lineage>
</organism>
<keyword evidence="2" id="KW-1185">Reference proteome</keyword>
<evidence type="ECO:0000313" key="2">
    <source>
        <dbReference type="Proteomes" id="UP000828390"/>
    </source>
</evidence>
<evidence type="ECO:0000313" key="1">
    <source>
        <dbReference type="EMBL" id="KAH3881905.1"/>
    </source>
</evidence>
<dbReference type="EMBL" id="JAIWYP010000001">
    <property type="protein sequence ID" value="KAH3881905.1"/>
    <property type="molecule type" value="Genomic_DNA"/>
</dbReference>
<protein>
    <submittedName>
        <fullName evidence="1">Uncharacterized protein</fullName>
    </submittedName>
</protein>
<dbReference type="Proteomes" id="UP000828390">
    <property type="component" value="Unassembled WGS sequence"/>
</dbReference>
<dbReference type="AlphaFoldDB" id="A0A9D4MTG9"/>
<comment type="caution">
    <text evidence="1">The sequence shown here is derived from an EMBL/GenBank/DDBJ whole genome shotgun (WGS) entry which is preliminary data.</text>
</comment>
<accession>A0A9D4MTG9</accession>